<evidence type="ECO:0000313" key="3">
    <source>
        <dbReference type="Proteomes" id="UP000622890"/>
    </source>
</evidence>
<dbReference type="PANTHER" id="PTHR30203:SF24">
    <property type="entry name" value="BLR4935 PROTEIN"/>
    <property type="match status" value="1"/>
</dbReference>
<comment type="caution">
    <text evidence="2">The sequence shown here is derived from an EMBL/GenBank/DDBJ whole genome shotgun (WGS) entry which is preliminary data.</text>
</comment>
<protein>
    <submittedName>
        <fullName evidence="2">TolC family protein</fullName>
    </submittedName>
</protein>
<dbReference type="Gene3D" id="1.20.1600.10">
    <property type="entry name" value="Outer membrane efflux proteins (OEP)"/>
    <property type="match status" value="1"/>
</dbReference>
<dbReference type="PANTHER" id="PTHR30203">
    <property type="entry name" value="OUTER MEMBRANE CATION EFFLUX PROTEIN"/>
    <property type="match status" value="1"/>
</dbReference>
<accession>A0A934W997</accession>
<name>A0A934W997_9BURK</name>
<comment type="similarity">
    <text evidence="1">Belongs to the outer membrane factor (OMF) (TC 1.B.17) family.</text>
</comment>
<dbReference type="AlphaFoldDB" id="A0A934W997"/>
<proteinExistence type="inferred from homology"/>
<sequence>MAALFFNPDLQAVRAKLATTEAGQVTAAQRPNPVLQFPLQWTVNPNTGVSPWIVGFALDIPIETAGKRGYRVNEAGHLVTAARLQTANVAWSIRSQLREQLLSLWSTSERFGLLQRQVDLDQKLVTILEKRLAAGYASTWEVNQQRLSLIQDRNELLAVQREMAAAKVRVASVLGLRAEALSNAQLDLTGFSSPVPELPPQGIRRQALLNRADVLEGLAQYEVSQAALQLEVARQYPNLHLGPGYTFDQGAHKVGFDFTGLELPIFNRNEGPIAEARSRRLEAEARVKQLEAKAFAEVDSAVAAYNTTRGMMSQNESQLAVQRRQLRTAQRALELGQDDRMSLTLAEKTELLARLAVLDATVQMQQAVGKIEDAMQRPISGPTVPDSLSEFAK</sequence>
<dbReference type="InterPro" id="IPR010131">
    <property type="entry name" value="MdtP/NodT-like"/>
</dbReference>
<evidence type="ECO:0000313" key="2">
    <source>
        <dbReference type="EMBL" id="MBK4736779.1"/>
    </source>
</evidence>
<organism evidence="2 3">
    <name type="scientific">Noviherbaspirillum pedocola</name>
    <dbReference type="NCBI Taxonomy" id="2801341"/>
    <lineage>
        <taxon>Bacteria</taxon>
        <taxon>Pseudomonadati</taxon>
        <taxon>Pseudomonadota</taxon>
        <taxon>Betaproteobacteria</taxon>
        <taxon>Burkholderiales</taxon>
        <taxon>Oxalobacteraceae</taxon>
        <taxon>Noviherbaspirillum</taxon>
    </lineage>
</organism>
<dbReference type="Proteomes" id="UP000622890">
    <property type="component" value="Unassembled WGS sequence"/>
</dbReference>
<dbReference type="SUPFAM" id="SSF56954">
    <property type="entry name" value="Outer membrane efflux proteins (OEP)"/>
    <property type="match status" value="1"/>
</dbReference>
<keyword evidence="3" id="KW-1185">Reference proteome</keyword>
<gene>
    <name evidence="2" type="ORF">JJB74_19305</name>
</gene>
<dbReference type="Pfam" id="PF02321">
    <property type="entry name" value="OEP"/>
    <property type="match status" value="2"/>
</dbReference>
<dbReference type="InterPro" id="IPR003423">
    <property type="entry name" value="OMP_efflux"/>
</dbReference>
<evidence type="ECO:0000256" key="1">
    <source>
        <dbReference type="ARBA" id="ARBA00007613"/>
    </source>
</evidence>
<dbReference type="EMBL" id="JAEPBG010000009">
    <property type="protein sequence ID" value="MBK4736779.1"/>
    <property type="molecule type" value="Genomic_DNA"/>
</dbReference>
<dbReference type="GO" id="GO:0015562">
    <property type="term" value="F:efflux transmembrane transporter activity"/>
    <property type="evidence" value="ECO:0007669"/>
    <property type="project" value="InterPro"/>
</dbReference>
<dbReference type="RefSeq" id="WP_200594565.1">
    <property type="nucleotide sequence ID" value="NZ_JAEPBG010000009.1"/>
</dbReference>
<reference evidence="2" key="1">
    <citation type="submission" date="2021-01" db="EMBL/GenBank/DDBJ databases">
        <title>Genome sequence of strain Noviherbaspirillum sp. DKR-6.</title>
        <authorList>
            <person name="Chaudhary D.K."/>
        </authorList>
    </citation>
    <scope>NUCLEOTIDE SEQUENCE</scope>
    <source>
        <strain evidence="2">DKR-6</strain>
    </source>
</reference>